<dbReference type="Proteomes" id="UP000638188">
    <property type="component" value="Unassembled WGS sequence"/>
</dbReference>
<accession>A0ABQ1P280</accession>
<evidence type="ECO:0000313" key="1">
    <source>
        <dbReference type="EMBL" id="GGC87488.1"/>
    </source>
</evidence>
<comment type="caution">
    <text evidence="1">The sequence shown here is derived from an EMBL/GenBank/DDBJ whole genome shotgun (WGS) entry which is preliminary data.</text>
</comment>
<organism evidence="1 2">
    <name type="scientific">Halopseudomonas salina</name>
    <dbReference type="NCBI Taxonomy" id="1323744"/>
    <lineage>
        <taxon>Bacteria</taxon>
        <taxon>Pseudomonadati</taxon>
        <taxon>Pseudomonadota</taxon>
        <taxon>Gammaproteobacteria</taxon>
        <taxon>Pseudomonadales</taxon>
        <taxon>Pseudomonadaceae</taxon>
        <taxon>Halopseudomonas</taxon>
    </lineage>
</organism>
<name>A0ABQ1P280_9GAMM</name>
<protein>
    <recommendedName>
        <fullName evidence="3">Minor tail protein</fullName>
    </recommendedName>
</protein>
<reference evidence="2" key="1">
    <citation type="journal article" date="2019" name="Int. J. Syst. Evol. Microbiol.">
        <title>The Global Catalogue of Microorganisms (GCM) 10K type strain sequencing project: providing services to taxonomists for standard genome sequencing and annotation.</title>
        <authorList>
            <consortium name="The Broad Institute Genomics Platform"/>
            <consortium name="The Broad Institute Genome Sequencing Center for Infectious Disease"/>
            <person name="Wu L."/>
            <person name="Ma J."/>
        </authorList>
    </citation>
    <scope>NUCLEOTIDE SEQUENCE [LARGE SCALE GENOMIC DNA]</scope>
    <source>
        <strain evidence="2">CGMCC 1.12482</strain>
    </source>
</reference>
<keyword evidence="2" id="KW-1185">Reference proteome</keyword>
<dbReference type="EMBL" id="BMFF01000001">
    <property type="protein sequence ID" value="GGC87488.1"/>
    <property type="molecule type" value="Genomic_DNA"/>
</dbReference>
<gene>
    <name evidence="1" type="ORF">GCM10007418_04050</name>
</gene>
<proteinExistence type="predicted"/>
<sequence length="513" mass="55023">MWPWHGPVANGAITLTDESTRPYPQPIDTVGPDIYAGPGDTHLITVPGIDPITPEEEAVAPPGGEWWAGQALITGASLYGQALRGWIYQAEDGSRWRVHIRNAVVSASDTVGEFVTRRFGEWHVEPQEKVQGFALGYGRATGADAAKVFADLRSSANGVLRLHSVSSTGRHAVLALAAYQSANVSPLDKKPRPYRFYLCSVTGTGADLLVNVSLLYDIADIRPASIFTEPPIDNRILGYVLGPEVARSPATEDGVYVGDRVTYDFATEVLTGPGGGTDVPRAGEYTEHYRWMWAVRFADETPVPVYFHLGLVSQVTNNGLQWETATQRVQVERTDGTTQIEVLGLAQLAGTRVANTDAVFETEGAAQNWIQPLPCSVTSTVSGDVVSNVYLVGSETATVGGQDLENLGRPPGALLTGDNLSRRPIAQVFAGPKDSQLGSEINVQYLLDLFSNNCMGLSTRSTSTAGSYVGALTPDGLKTSTGTWSETNLLQYGSYNPKTGQIIIAAPTPVNWI</sequence>
<dbReference type="RefSeq" id="WP_150277512.1">
    <property type="nucleotide sequence ID" value="NZ_BMFF01000001.1"/>
</dbReference>
<evidence type="ECO:0008006" key="3">
    <source>
        <dbReference type="Google" id="ProtNLM"/>
    </source>
</evidence>
<evidence type="ECO:0000313" key="2">
    <source>
        <dbReference type="Proteomes" id="UP000638188"/>
    </source>
</evidence>